<name>A0A229SZN9_9PSEU</name>
<protein>
    <submittedName>
        <fullName evidence="3">Acyl-CoA synthetase</fullName>
    </submittedName>
</protein>
<dbReference type="SUPFAM" id="SSF56801">
    <property type="entry name" value="Acetyl-CoA synthetase-like"/>
    <property type="match status" value="1"/>
</dbReference>
<dbReference type="GO" id="GO:0006631">
    <property type="term" value="P:fatty acid metabolic process"/>
    <property type="evidence" value="ECO:0007669"/>
    <property type="project" value="TreeGrafter"/>
</dbReference>
<dbReference type="InterPro" id="IPR000873">
    <property type="entry name" value="AMP-dep_synth/lig_dom"/>
</dbReference>
<evidence type="ECO:0000259" key="2">
    <source>
        <dbReference type="Pfam" id="PF13193"/>
    </source>
</evidence>
<dbReference type="Pfam" id="PF00501">
    <property type="entry name" value="AMP-binding"/>
    <property type="match status" value="1"/>
</dbReference>
<sequence>MTMRTSGTPVWIDLVAQALETGRDRVLLTAADHPGTRWTGAELTRRIGGAAALLDQAGCPPGTVVPALMTTRPEAMAMVVAGAATERPLAPLSPRLTLAELADCVADLDSPVLLSEPGSADVGHALARRCGRKSVVVGDLPRADAPALTAAGEQTAFVLHTSGTTGQPRRVDVRQDRLGARAVVNARLTRLDAGSVYSASSPFHHIGGLGAFAVALAAGAEIVAFPRFTVDAWRSLEHLGVTHAQAVPAMIEMLLRADAFALPSLRLLQYGASPIHPATLRRALTAMPGVAFVNLFGQTEGAPLTCLSPEDHERAAAGDEELLDSVGRPVEEVELIVHEPDETGVGEVWARGAHLFAPGADGWLRTGDLGRFDERGYVHLVGRKGDMIIRGGENVHPLEVEQTLARHDAVEEAAVIGVPDERVGEAVMAFIVPRDPSAPPEPAELRAFARTTLAGFKVPERWEFVAALPRNPNGKVRRRDLPLPRSI</sequence>
<organism evidence="3 4">
    <name type="scientific">Amycolatopsis vastitatis</name>
    <dbReference type="NCBI Taxonomy" id="1905142"/>
    <lineage>
        <taxon>Bacteria</taxon>
        <taxon>Bacillati</taxon>
        <taxon>Actinomycetota</taxon>
        <taxon>Actinomycetes</taxon>
        <taxon>Pseudonocardiales</taxon>
        <taxon>Pseudonocardiaceae</taxon>
        <taxon>Amycolatopsis</taxon>
    </lineage>
</organism>
<dbReference type="PANTHER" id="PTHR43201:SF32">
    <property type="entry name" value="2-SUCCINYLBENZOATE--COA LIGASE, CHLOROPLASTIC_PEROXISOMAL"/>
    <property type="match status" value="1"/>
</dbReference>
<evidence type="ECO:0000259" key="1">
    <source>
        <dbReference type="Pfam" id="PF00501"/>
    </source>
</evidence>
<feature type="domain" description="AMP-binding enzyme C-terminal" evidence="2">
    <location>
        <begin position="399"/>
        <end position="475"/>
    </location>
</feature>
<dbReference type="CDD" id="cd04433">
    <property type="entry name" value="AFD_class_I"/>
    <property type="match status" value="1"/>
</dbReference>
<dbReference type="Gene3D" id="3.30.300.30">
    <property type="match status" value="1"/>
</dbReference>
<proteinExistence type="predicted"/>
<dbReference type="GO" id="GO:0031956">
    <property type="term" value="F:medium-chain fatty acid-CoA ligase activity"/>
    <property type="evidence" value="ECO:0007669"/>
    <property type="project" value="TreeGrafter"/>
</dbReference>
<dbReference type="InterPro" id="IPR020845">
    <property type="entry name" value="AMP-binding_CS"/>
</dbReference>
<dbReference type="Gene3D" id="3.40.50.12780">
    <property type="entry name" value="N-terminal domain of ligase-like"/>
    <property type="match status" value="1"/>
</dbReference>
<dbReference type="AlphaFoldDB" id="A0A229SZN9"/>
<dbReference type="InterPro" id="IPR042099">
    <property type="entry name" value="ANL_N_sf"/>
</dbReference>
<keyword evidence="4" id="KW-1185">Reference proteome</keyword>
<dbReference type="PANTHER" id="PTHR43201">
    <property type="entry name" value="ACYL-COA SYNTHETASE"/>
    <property type="match status" value="1"/>
</dbReference>
<evidence type="ECO:0000313" key="4">
    <source>
        <dbReference type="Proteomes" id="UP000215199"/>
    </source>
</evidence>
<reference evidence="4" key="1">
    <citation type="submission" date="2017-07" db="EMBL/GenBank/DDBJ databases">
        <title>Comparative genome mining reveals phylogenetic distribution patterns of secondary metabolites in Amycolatopsis.</title>
        <authorList>
            <person name="Adamek M."/>
            <person name="Alanjary M."/>
            <person name="Sales-Ortells H."/>
            <person name="Goodfellow M."/>
            <person name="Bull A.T."/>
            <person name="Kalinowski J."/>
            <person name="Ziemert N."/>
        </authorList>
    </citation>
    <scope>NUCLEOTIDE SEQUENCE [LARGE SCALE GENOMIC DNA]</scope>
    <source>
        <strain evidence="4">H5</strain>
    </source>
</reference>
<dbReference type="OrthoDB" id="8870348at2"/>
<dbReference type="Pfam" id="PF13193">
    <property type="entry name" value="AMP-binding_C"/>
    <property type="match status" value="1"/>
</dbReference>
<gene>
    <name evidence="3" type="ORF">CF165_27450</name>
</gene>
<dbReference type="InterPro" id="IPR045851">
    <property type="entry name" value="AMP-bd_C_sf"/>
</dbReference>
<dbReference type="PROSITE" id="PS00455">
    <property type="entry name" value="AMP_BINDING"/>
    <property type="match status" value="1"/>
</dbReference>
<dbReference type="InterPro" id="IPR025110">
    <property type="entry name" value="AMP-bd_C"/>
</dbReference>
<dbReference type="EMBL" id="NMUL01000030">
    <property type="protein sequence ID" value="OXM64084.1"/>
    <property type="molecule type" value="Genomic_DNA"/>
</dbReference>
<evidence type="ECO:0000313" key="3">
    <source>
        <dbReference type="EMBL" id="OXM64084.1"/>
    </source>
</evidence>
<accession>A0A229SZN9</accession>
<comment type="caution">
    <text evidence="3">The sequence shown here is derived from an EMBL/GenBank/DDBJ whole genome shotgun (WGS) entry which is preliminary data.</text>
</comment>
<feature type="domain" description="AMP-dependent synthetase/ligase" evidence="1">
    <location>
        <begin position="18"/>
        <end position="356"/>
    </location>
</feature>
<dbReference type="Proteomes" id="UP000215199">
    <property type="component" value="Unassembled WGS sequence"/>
</dbReference>
<dbReference type="RefSeq" id="WP_093950453.1">
    <property type="nucleotide sequence ID" value="NZ_NMUL01000030.1"/>
</dbReference>